<sequence>MGVNIGIPRRTNAIHGRLEDIVLDGFTHDISYSYFSYKENGQPGKLGMITECLPPLIRSILSGSLEEIDWSIKASGTRRRNVGAIPLVTLASLFRTFGHYRLSFNKGLGKKNSHSRISRKSRKISTMDGRSPVSQKRVEDVINLKWALGLGSHFLLSFLEKSFTVFCESLLMQPSSQMWLFLEVRTLLPDQGDKEKIERVMNSIELALLDRISQSLPFRLRPF</sequence>
<proteinExistence type="predicted"/>
<name>A0A2G2YYJ4_CAPAN</name>
<keyword evidence="2" id="KW-1185">Reference proteome</keyword>
<organism evidence="1 2">
    <name type="scientific">Capsicum annuum</name>
    <name type="common">Capsicum pepper</name>
    <dbReference type="NCBI Taxonomy" id="4072"/>
    <lineage>
        <taxon>Eukaryota</taxon>
        <taxon>Viridiplantae</taxon>
        <taxon>Streptophyta</taxon>
        <taxon>Embryophyta</taxon>
        <taxon>Tracheophyta</taxon>
        <taxon>Spermatophyta</taxon>
        <taxon>Magnoliopsida</taxon>
        <taxon>eudicotyledons</taxon>
        <taxon>Gunneridae</taxon>
        <taxon>Pentapetalae</taxon>
        <taxon>asterids</taxon>
        <taxon>lamiids</taxon>
        <taxon>Solanales</taxon>
        <taxon>Solanaceae</taxon>
        <taxon>Solanoideae</taxon>
        <taxon>Capsiceae</taxon>
        <taxon>Capsicum</taxon>
    </lineage>
</organism>
<accession>A0A2G2YYJ4</accession>
<comment type="caution">
    <text evidence="1">The sequence shown here is derived from an EMBL/GenBank/DDBJ whole genome shotgun (WGS) entry which is preliminary data.</text>
</comment>
<evidence type="ECO:0000313" key="2">
    <source>
        <dbReference type="Proteomes" id="UP000222542"/>
    </source>
</evidence>
<reference evidence="1 2" key="1">
    <citation type="journal article" date="2014" name="Nat. Genet.">
        <title>Genome sequence of the hot pepper provides insights into the evolution of pungency in Capsicum species.</title>
        <authorList>
            <person name="Kim S."/>
            <person name="Park M."/>
            <person name="Yeom S.I."/>
            <person name="Kim Y.M."/>
            <person name="Lee J.M."/>
            <person name="Lee H.A."/>
            <person name="Seo E."/>
            <person name="Choi J."/>
            <person name="Cheong K."/>
            <person name="Kim K.T."/>
            <person name="Jung K."/>
            <person name="Lee G.W."/>
            <person name="Oh S.K."/>
            <person name="Bae C."/>
            <person name="Kim S.B."/>
            <person name="Lee H.Y."/>
            <person name="Kim S.Y."/>
            <person name="Kim M.S."/>
            <person name="Kang B.C."/>
            <person name="Jo Y.D."/>
            <person name="Yang H.B."/>
            <person name="Jeong H.J."/>
            <person name="Kang W.H."/>
            <person name="Kwon J.K."/>
            <person name="Shin C."/>
            <person name="Lim J.Y."/>
            <person name="Park J.H."/>
            <person name="Huh J.H."/>
            <person name="Kim J.S."/>
            <person name="Kim B.D."/>
            <person name="Cohen O."/>
            <person name="Paran I."/>
            <person name="Suh M.C."/>
            <person name="Lee S.B."/>
            <person name="Kim Y.K."/>
            <person name="Shin Y."/>
            <person name="Noh S.J."/>
            <person name="Park J."/>
            <person name="Seo Y.S."/>
            <person name="Kwon S.Y."/>
            <person name="Kim H.A."/>
            <person name="Park J.M."/>
            <person name="Kim H.J."/>
            <person name="Choi S.B."/>
            <person name="Bosland P.W."/>
            <person name="Reeves G."/>
            <person name="Jo S.H."/>
            <person name="Lee B.W."/>
            <person name="Cho H.T."/>
            <person name="Choi H.S."/>
            <person name="Lee M.S."/>
            <person name="Yu Y."/>
            <person name="Do Choi Y."/>
            <person name="Park B.S."/>
            <person name="van Deynze A."/>
            <person name="Ashrafi H."/>
            <person name="Hill T."/>
            <person name="Kim W.T."/>
            <person name="Pai H.S."/>
            <person name="Ahn H.K."/>
            <person name="Yeam I."/>
            <person name="Giovannoni J.J."/>
            <person name="Rose J.K."/>
            <person name="Sorensen I."/>
            <person name="Lee S.J."/>
            <person name="Kim R.W."/>
            <person name="Choi I.Y."/>
            <person name="Choi B.S."/>
            <person name="Lim J.S."/>
            <person name="Lee Y.H."/>
            <person name="Choi D."/>
        </authorList>
    </citation>
    <scope>NUCLEOTIDE SEQUENCE [LARGE SCALE GENOMIC DNA]</scope>
    <source>
        <strain evidence="2">cv. CM334</strain>
    </source>
</reference>
<gene>
    <name evidence="1" type="ORF">T459_22107</name>
</gene>
<evidence type="ECO:0000313" key="1">
    <source>
        <dbReference type="EMBL" id="PHT74830.1"/>
    </source>
</evidence>
<protein>
    <submittedName>
        <fullName evidence="1">Uncharacterized protein</fullName>
    </submittedName>
</protein>
<dbReference type="Gramene" id="PHT74830">
    <property type="protein sequence ID" value="PHT74830"/>
    <property type="gene ID" value="T459_22107"/>
</dbReference>
<dbReference type="EMBL" id="AYRZ02000008">
    <property type="protein sequence ID" value="PHT74830.1"/>
    <property type="molecule type" value="Genomic_DNA"/>
</dbReference>
<dbReference type="AlphaFoldDB" id="A0A2G2YYJ4"/>
<reference evidence="1 2" key="2">
    <citation type="journal article" date="2017" name="Genome Biol.">
        <title>New reference genome sequences of hot pepper reveal the massive evolution of plant disease-resistance genes by retroduplication.</title>
        <authorList>
            <person name="Kim S."/>
            <person name="Park J."/>
            <person name="Yeom S.I."/>
            <person name="Kim Y.M."/>
            <person name="Seo E."/>
            <person name="Kim K.T."/>
            <person name="Kim M.S."/>
            <person name="Lee J.M."/>
            <person name="Cheong K."/>
            <person name="Shin H.S."/>
            <person name="Kim S.B."/>
            <person name="Han K."/>
            <person name="Lee J."/>
            <person name="Park M."/>
            <person name="Lee H.A."/>
            <person name="Lee H.Y."/>
            <person name="Lee Y."/>
            <person name="Oh S."/>
            <person name="Lee J.H."/>
            <person name="Choi E."/>
            <person name="Choi E."/>
            <person name="Lee S.E."/>
            <person name="Jeon J."/>
            <person name="Kim H."/>
            <person name="Choi G."/>
            <person name="Song H."/>
            <person name="Lee J."/>
            <person name="Lee S.C."/>
            <person name="Kwon J.K."/>
            <person name="Lee H.Y."/>
            <person name="Koo N."/>
            <person name="Hong Y."/>
            <person name="Kim R.W."/>
            <person name="Kang W.H."/>
            <person name="Huh J.H."/>
            <person name="Kang B.C."/>
            <person name="Yang T.J."/>
            <person name="Lee Y.H."/>
            <person name="Bennetzen J.L."/>
            <person name="Choi D."/>
        </authorList>
    </citation>
    <scope>NUCLEOTIDE SEQUENCE [LARGE SCALE GENOMIC DNA]</scope>
    <source>
        <strain evidence="2">cv. CM334</strain>
    </source>
</reference>
<dbReference type="Proteomes" id="UP000222542">
    <property type="component" value="Unassembled WGS sequence"/>
</dbReference>